<gene>
    <name evidence="2" type="ORF">Aiant_58240</name>
</gene>
<name>A0ABM7M0Q7_9ACTN</name>
<protein>
    <submittedName>
        <fullName evidence="2">Uncharacterized protein</fullName>
    </submittedName>
</protein>
<dbReference type="EMBL" id="AP023356">
    <property type="protein sequence ID" value="BCJ45167.1"/>
    <property type="molecule type" value="Genomic_DNA"/>
</dbReference>
<keyword evidence="3" id="KW-1185">Reference proteome</keyword>
<evidence type="ECO:0000256" key="1">
    <source>
        <dbReference type="SAM" id="MobiDB-lite"/>
    </source>
</evidence>
<evidence type="ECO:0000313" key="2">
    <source>
        <dbReference type="EMBL" id="BCJ45167.1"/>
    </source>
</evidence>
<dbReference type="Proteomes" id="UP000676967">
    <property type="component" value="Chromosome"/>
</dbReference>
<feature type="compositionally biased region" description="Polar residues" evidence="1">
    <location>
        <begin position="1"/>
        <end position="12"/>
    </location>
</feature>
<organism evidence="2 3">
    <name type="scientific">Actinoplanes ianthinogenes</name>
    <dbReference type="NCBI Taxonomy" id="122358"/>
    <lineage>
        <taxon>Bacteria</taxon>
        <taxon>Bacillati</taxon>
        <taxon>Actinomycetota</taxon>
        <taxon>Actinomycetes</taxon>
        <taxon>Micromonosporales</taxon>
        <taxon>Micromonosporaceae</taxon>
        <taxon>Actinoplanes</taxon>
    </lineage>
</organism>
<sequence>MGRSTWTRQTRPSGAVPARRDATEHSRDTQLAKKVKIIGHNQGTSQPEKQHKRRQSIESLGAAHDALRPRFRRSPHPHDWFEIYYNV</sequence>
<proteinExistence type="predicted"/>
<reference evidence="2 3" key="1">
    <citation type="submission" date="2020-08" db="EMBL/GenBank/DDBJ databases">
        <title>Whole genome shotgun sequence of Actinoplanes ianthinogenes NBRC 13996.</title>
        <authorList>
            <person name="Komaki H."/>
            <person name="Tamura T."/>
        </authorList>
    </citation>
    <scope>NUCLEOTIDE SEQUENCE [LARGE SCALE GENOMIC DNA]</scope>
    <source>
        <strain evidence="2 3">NBRC 13996</strain>
    </source>
</reference>
<evidence type="ECO:0000313" key="3">
    <source>
        <dbReference type="Proteomes" id="UP000676967"/>
    </source>
</evidence>
<accession>A0ABM7M0Q7</accession>
<feature type="compositionally biased region" description="Basic and acidic residues" evidence="1">
    <location>
        <begin position="18"/>
        <end position="31"/>
    </location>
</feature>
<feature type="region of interest" description="Disordered" evidence="1">
    <location>
        <begin position="1"/>
        <end position="76"/>
    </location>
</feature>